<organism evidence="2 3">
    <name type="scientific">Streptomyces coeruleoprunus</name>
    <dbReference type="NCBI Taxonomy" id="285563"/>
    <lineage>
        <taxon>Bacteria</taxon>
        <taxon>Bacillati</taxon>
        <taxon>Actinomycetota</taxon>
        <taxon>Actinomycetes</taxon>
        <taxon>Kitasatosporales</taxon>
        <taxon>Streptomycetaceae</taxon>
        <taxon>Streptomyces</taxon>
    </lineage>
</organism>
<keyword evidence="3" id="KW-1185">Reference proteome</keyword>
<dbReference type="InterPro" id="IPR038740">
    <property type="entry name" value="BioF2-like_GNAT_dom"/>
</dbReference>
<protein>
    <submittedName>
        <fullName evidence="2">GNAT family N-acetyltransferase</fullName>
        <ecNumber evidence="2">2.3.1.-</ecNumber>
    </submittedName>
</protein>
<keyword evidence="2" id="KW-0012">Acyltransferase</keyword>
<dbReference type="SUPFAM" id="SSF55729">
    <property type="entry name" value="Acyl-CoA N-acyltransferases (Nat)"/>
    <property type="match status" value="1"/>
</dbReference>
<name>A0ABV9XB15_9ACTN</name>
<sequence length="309" mass="34512">MKIVDEHGLSVALIEPAELALEPWLSAGEHIDVVRMPKPPADTVDALTARGFVVKPEMLTWVARLGPDEDTFLARLENKSRQDIRRARRRASAALREEVQDRVDAETLDRFLALYEERVAGMQFGVPYARRHRETVLNGPQKYFAVFAFEGDELVGGCLVAECPEQDTIRIRFSAVSESWRRDSLARTLYFTAMRTARLKGFTWATLGDEPNLYGHLTRAGLFSFKVNMGFEAVPSQDFGDPTGCDEADLVLNLSALQDPCLILGYASGPHSADRKLVGHFITEDDSRLDEFGAPFLAGLEPRRPVQSD</sequence>
<dbReference type="RefSeq" id="WP_345691940.1">
    <property type="nucleotide sequence ID" value="NZ_BAABIT010000001.1"/>
</dbReference>
<evidence type="ECO:0000313" key="3">
    <source>
        <dbReference type="Proteomes" id="UP001595829"/>
    </source>
</evidence>
<dbReference type="Gene3D" id="3.40.630.30">
    <property type="match status" value="1"/>
</dbReference>
<dbReference type="InterPro" id="IPR016181">
    <property type="entry name" value="Acyl_CoA_acyltransferase"/>
</dbReference>
<dbReference type="InterPro" id="IPR000182">
    <property type="entry name" value="GNAT_dom"/>
</dbReference>
<dbReference type="EMBL" id="JBHSJD010000001">
    <property type="protein sequence ID" value="MFC5020917.1"/>
    <property type="molecule type" value="Genomic_DNA"/>
</dbReference>
<proteinExistence type="predicted"/>
<dbReference type="Pfam" id="PF13480">
    <property type="entry name" value="Acetyltransf_6"/>
    <property type="match status" value="1"/>
</dbReference>
<gene>
    <name evidence="2" type="ORF">ACFPM3_01975</name>
</gene>
<dbReference type="Proteomes" id="UP001595829">
    <property type="component" value="Unassembled WGS sequence"/>
</dbReference>
<accession>A0ABV9XB15</accession>
<dbReference type="GO" id="GO:0016746">
    <property type="term" value="F:acyltransferase activity"/>
    <property type="evidence" value="ECO:0007669"/>
    <property type="project" value="UniProtKB-KW"/>
</dbReference>
<evidence type="ECO:0000259" key="1">
    <source>
        <dbReference type="PROSITE" id="PS51186"/>
    </source>
</evidence>
<dbReference type="EC" id="2.3.1.-" evidence="2"/>
<keyword evidence="2" id="KW-0808">Transferase</keyword>
<comment type="caution">
    <text evidence="2">The sequence shown here is derived from an EMBL/GenBank/DDBJ whole genome shotgun (WGS) entry which is preliminary data.</text>
</comment>
<feature type="domain" description="N-acetyltransferase" evidence="1">
    <location>
        <begin position="82"/>
        <end position="255"/>
    </location>
</feature>
<reference evidence="3" key="1">
    <citation type="journal article" date="2019" name="Int. J. Syst. Evol. Microbiol.">
        <title>The Global Catalogue of Microorganisms (GCM) 10K type strain sequencing project: providing services to taxonomists for standard genome sequencing and annotation.</title>
        <authorList>
            <consortium name="The Broad Institute Genomics Platform"/>
            <consortium name="The Broad Institute Genome Sequencing Center for Infectious Disease"/>
            <person name="Wu L."/>
            <person name="Ma J."/>
        </authorList>
    </citation>
    <scope>NUCLEOTIDE SEQUENCE [LARGE SCALE GENOMIC DNA]</scope>
    <source>
        <strain evidence="3">CGMCC 4.1648</strain>
    </source>
</reference>
<dbReference type="PROSITE" id="PS51186">
    <property type="entry name" value="GNAT"/>
    <property type="match status" value="1"/>
</dbReference>
<evidence type="ECO:0000313" key="2">
    <source>
        <dbReference type="EMBL" id="MFC5020917.1"/>
    </source>
</evidence>